<accession>C0E6X1</accession>
<evidence type="ECO:0000313" key="2">
    <source>
        <dbReference type="Proteomes" id="UP000006247"/>
    </source>
</evidence>
<comment type="caution">
    <text evidence="1">The sequence shown here is derived from an EMBL/GenBank/DDBJ whole genome shotgun (WGS) entry which is preliminary data.</text>
</comment>
<organism evidence="1 2">
    <name type="scientific">Corynebacterium matruchotii ATCC 33806</name>
    <dbReference type="NCBI Taxonomy" id="566549"/>
    <lineage>
        <taxon>Bacteria</taxon>
        <taxon>Bacillati</taxon>
        <taxon>Actinomycetota</taxon>
        <taxon>Actinomycetes</taxon>
        <taxon>Mycobacteriales</taxon>
        <taxon>Corynebacteriaceae</taxon>
        <taxon>Corynebacterium</taxon>
    </lineage>
</organism>
<proteinExistence type="predicted"/>
<reference evidence="1 2" key="1">
    <citation type="submission" date="2009-01" db="EMBL/GenBank/DDBJ databases">
        <authorList>
            <person name="Fulton L."/>
            <person name="Clifton S."/>
            <person name="Chinwalla A.T."/>
            <person name="Mitreva M."/>
            <person name="Sodergren E."/>
            <person name="Weinstock G."/>
            <person name="Clifton S."/>
            <person name="Dooling D.J."/>
            <person name="Fulton B."/>
            <person name="Minx P."/>
            <person name="Pepin K.H."/>
            <person name="Johnson M."/>
            <person name="Bhonagiri V."/>
            <person name="Nash W.E."/>
            <person name="Mardis E.R."/>
            <person name="Wilson R.K."/>
        </authorList>
    </citation>
    <scope>NUCLEOTIDE SEQUENCE [LARGE SCALE GENOMIC DNA]</scope>
    <source>
        <strain evidence="1 2">ATCC 33806</strain>
    </source>
</reference>
<dbReference type="EMBL" id="ACEB01000046">
    <property type="protein sequence ID" value="EEG25831.1"/>
    <property type="molecule type" value="Genomic_DNA"/>
</dbReference>
<dbReference type="Proteomes" id="UP000006247">
    <property type="component" value="Unassembled WGS sequence"/>
</dbReference>
<dbReference type="HOGENOM" id="CLU_2971766_0_0_11"/>
<evidence type="ECO:0000313" key="1">
    <source>
        <dbReference type="EMBL" id="EEG25831.1"/>
    </source>
</evidence>
<gene>
    <name evidence="1" type="ORF">CORMATOL_02759</name>
</gene>
<name>C0E6X1_9CORY</name>
<dbReference type="AlphaFoldDB" id="C0E6X1"/>
<sequence length="58" mass="6341">MIHKSEDRPTLTIIATLASRCRLIHPACIRGGFVTTTMGKVVGEWTVTADSSISKVRQ</sequence>
<dbReference type="RefSeq" id="WP_005523133.1">
    <property type="nucleotide sequence ID" value="NZ_EQ973332.1"/>
</dbReference>
<protein>
    <submittedName>
        <fullName evidence="1">Uncharacterized protein</fullName>
    </submittedName>
</protein>